<reference evidence="7" key="1">
    <citation type="submission" date="2019-09" db="EMBL/GenBank/DDBJ databases">
        <authorList>
            <person name="Jung D.-H."/>
        </authorList>
    </citation>
    <scope>NUCLEOTIDE SEQUENCE [LARGE SCALE GENOMIC DNA]</scope>
    <source>
        <strain evidence="7">JA-25</strain>
    </source>
</reference>
<dbReference type="SUPFAM" id="SSF53474">
    <property type="entry name" value="alpha/beta-Hydrolases"/>
    <property type="match status" value="1"/>
</dbReference>
<organism evidence="6 7">
    <name type="scientific">Fibrivirga algicola</name>
    <dbReference type="NCBI Taxonomy" id="2950420"/>
    <lineage>
        <taxon>Bacteria</taxon>
        <taxon>Pseudomonadati</taxon>
        <taxon>Bacteroidota</taxon>
        <taxon>Cytophagia</taxon>
        <taxon>Cytophagales</taxon>
        <taxon>Spirosomataceae</taxon>
        <taxon>Fibrivirga</taxon>
    </lineage>
</organism>
<dbReference type="RefSeq" id="WP_166693503.1">
    <property type="nucleotide sequence ID" value="NZ_WAEL01000008.1"/>
</dbReference>
<dbReference type="InterPro" id="IPR054579">
    <property type="entry name" value="GCE-like_dom"/>
</dbReference>
<evidence type="ECO:0000313" key="7">
    <source>
        <dbReference type="Proteomes" id="UP000606008"/>
    </source>
</evidence>
<evidence type="ECO:0000256" key="3">
    <source>
        <dbReference type="ARBA" id="ARBA00022801"/>
    </source>
</evidence>
<dbReference type="PANTHER" id="PTHR47381:SF3">
    <property type="entry name" value="ALPHA_BETA-HYDROLASES SUPERFAMILY PROTEIN"/>
    <property type="match status" value="1"/>
</dbReference>
<proteinExistence type="predicted"/>
<dbReference type="GO" id="GO:0016787">
    <property type="term" value="F:hydrolase activity"/>
    <property type="evidence" value="ECO:0007669"/>
    <property type="project" value="UniProtKB-KW"/>
</dbReference>
<accession>A0ABX0QLW6</accession>
<feature type="signal peptide" evidence="4">
    <location>
        <begin position="1"/>
        <end position="25"/>
    </location>
</feature>
<dbReference type="Proteomes" id="UP000606008">
    <property type="component" value="Unassembled WGS sequence"/>
</dbReference>
<keyword evidence="3 6" id="KW-0378">Hydrolase</keyword>
<evidence type="ECO:0000256" key="4">
    <source>
        <dbReference type="SAM" id="SignalP"/>
    </source>
</evidence>
<name>A0ABX0QLW6_9BACT</name>
<evidence type="ECO:0000256" key="2">
    <source>
        <dbReference type="ARBA" id="ARBA00022729"/>
    </source>
</evidence>
<evidence type="ECO:0000313" key="6">
    <source>
        <dbReference type="EMBL" id="NID12803.1"/>
    </source>
</evidence>
<evidence type="ECO:0000256" key="1">
    <source>
        <dbReference type="ARBA" id="ARBA00022487"/>
    </source>
</evidence>
<dbReference type="InterPro" id="IPR029058">
    <property type="entry name" value="AB_hydrolase_fold"/>
</dbReference>
<feature type="chain" id="PRO_5047111226" evidence="4">
    <location>
        <begin position="26"/>
        <end position="348"/>
    </location>
</feature>
<dbReference type="EMBL" id="WAEL01000008">
    <property type="protein sequence ID" value="NID12803.1"/>
    <property type="molecule type" value="Genomic_DNA"/>
</dbReference>
<reference evidence="7" key="2">
    <citation type="submission" date="2023-07" db="EMBL/GenBank/DDBJ databases">
        <authorList>
            <person name="Jung D.-H."/>
        </authorList>
    </citation>
    <scope>NUCLEOTIDE SEQUENCE [LARGE SCALE GENOMIC DNA]</scope>
    <source>
        <strain evidence="7">JA-25</strain>
    </source>
</reference>
<keyword evidence="2 4" id="KW-0732">Signal</keyword>
<dbReference type="Gene3D" id="3.40.50.1820">
    <property type="entry name" value="alpha/beta hydrolase"/>
    <property type="match status" value="1"/>
</dbReference>
<gene>
    <name evidence="6" type="ORF">F7231_21710</name>
</gene>
<protein>
    <submittedName>
        <fullName evidence="6">Alpha/beta fold hydrolase</fullName>
    </submittedName>
</protein>
<dbReference type="PANTHER" id="PTHR47381">
    <property type="entry name" value="ALPHA/BETA-HYDROLASES SUPERFAMILY PROTEIN"/>
    <property type="match status" value="1"/>
</dbReference>
<dbReference type="Pfam" id="PF22244">
    <property type="entry name" value="GCE_fung"/>
    <property type="match status" value="1"/>
</dbReference>
<evidence type="ECO:0000259" key="5">
    <source>
        <dbReference type="Pfam" id="PF22244"/>
    </source>
</evidence>
<keyword evidence="1" id="KW-0719">Serine esterase</keyword>
<feature type="domain" description="4-O-methyl-glucuronoyl methylesterase-like" evidence="5">
    <location>
        <begin position="115"/>
        <end position="313"/>
    </location>
</feature>
<keyword evidence="7" id="KW-1185">Reference proteome</keyword>
<sequence length="348" mass="37723">MPNPIFKVNRLSFVLLFLSCLNAPAQEVGMVAATRSAFLQMIDRPRVPLAAAVKVLPNADGLTQEQFSYTSEQAQRVPGILLKKTGLGRRPAVIVLHGTGGNKEGQLGLLKTLAAQGFVAIAIDGRYHGERQTGTGATQYVEAMLQTYRTGKGRPFLYDTVWDVLRLLDYLETRPDVDAARIGVIGFSKGGMETYLAAAVDPRIAVAVPLIGVQSFRWALDNDMWMSRVGTFQAAVDAAAKDAGAGQVDAAFVRRFYDRVAPGIYTQFDGPAMLPLIAPRPLLVINGDSDARTPLPGLTTCITAAEQTYKQTGAADRLRLHLQKDTGHAVTPAALTRATDWFVQWLNP</sequence>
<comment type="caution">
    <text evidence="6">The sequence shown here is derived from an EMBL/GenBank/DDBJ whole genome shotgun (WGS) entry which is preliminary data.</text>
</comment>